<feature type="transmembrane region" description="Helical" evidence="2">
    <location>
        <begin position="56"/>
        <end position="81"/>
    </location>
</feature>
<feature type="transmembrane region" description="Helical" evidence="2">
    <location>
        <begin position="14"/>
        <end position="35"/>
    </location>
</feature>
<evidence type="ECO:0000313" key="3">
    <source>
        <dbReference type="EMBL" id="GAA3496561.1"/>
    </source>
</evidence>
<feature type="compositionally biased region" description="Basic residues" evidence="1">
    <location>
        <begin position="131"/>
        <end position="149"/>
    </location>
</feature>
<protein>
    <submittedName>
        <fullName evidence="3">Uncharacterized protein</fullName>
    </submittedName>
</protein>
<keyword evidence="2" id="KW-0812">Transmembrane</keyword>
<reference evidence="4" key="1">
    <citation type="journal article" date="2019" name="Int. J. Syst. Evol. Microbiol.">
        <title>The Global Catalogue of Microorganisms (GCM) 10K type strain sequencing project: providing services to taxonomists for standard genome sequencing and annotation.</title>
        <authorList>
            <consortium name="The Broad Institute Genomics Platform"/>
            <consortium name="The Broad Institute Genome Sequencing Center for Infectious Disease"/>
            <person name="Wu L."/>
            <person name="Ma J."/>
        </authorList>
    </citation>
    <scope>NUCLEOTIDE SEQUENCE [LARGE SCALE GENOMIC DNA]</scope>
    <source>
        <strain evidence="4">JCM 4816</strain>
    </source>
</reference>
<dbReference type="EMBL" id="BAAAXF010000025">
    <property type="protein sequence ID" value="GAA3496561.1"/>
    <property type="molecule type" value="Genomic_DNA"/>
</dbReference>
<comment type="caution">
    <text evidence="3">The sequence shown here is derived from an EMBL/GenBank/DDBJ whole genome shotgun (WGS) entry which is preliminary data.</text>
</comment>
<dbReference type="RefSeq" id="WP_345576649.1">
    <property type="nucleotide sequence ID" value="NZ_BAAAXF010000025.1"/>
</dbReference>
<evidence type="ECO:0000256" key="1">
    <source>
        <dbReference type="SAM" id="MobiDB-lite"/>
    </source>
</evidence>
<dbReference type="Proteomes" id="UP001501455">
    <property type="component" value="Unassembled WGS sequence"/>
</dbReference>
<keyword evidence="2" id="KW-0472">Membrane</keyword>
<name>A0ABP6TQ63_9ACTN</name>
<keyword evidence="2" id="KW-1133">Transmembrane helix</keyword>
<organism evidence="3 4">
    <name type="scientific">Streptomyces prasinosporus</name>
    <dbReference type="NCBI Taxonomy" id="68256"/>
    <lineage>
        <taxon>Bacteria</taxon>
        <taxon>Bacillati</taxon>
        <taxon>Actinomycetota</taxon>
        <taxon>Actinomycetes</taxon>
        <taxon>Kitasatosporales</taxon>
        <taxon>Streptomycetaceae</taxon>
        <taxon>Streptomyces</taxon>
        <taxon>Streptomyces albogriseolus group</taxon>
    </lineage>
</organism>
<accession>A0ABP6TQ63</accession>
<sequence>MRTFVEAAAGLPTLLFTAALVVVLCFWLLVAAGVADSRGFDSDADLDALGMGGVPVAVAFSLLTAFAWLLATGAGVLLAATVPEGPAAGLLRLLAACGAPLASWRLTRLAVRPLRRLFPDGPGPSPAVPRPVRRSVTRRARHRGRRRGRGTGPRGSSEFRLPDA</sequence>
<evidence type="ECO:0000313" key="4">
    <source>
        <dbReference type="Proteomes" id="UP001501455"/>
    </source>
</evidence>
<proteinExistence type="predicted"/>
<evidence type="ECO:0000256" key="2">
    <source>
        <dbReference type="SAM" id="Phobius"/>
    </source>
</evidence>
<feature type="region of interest" description="Disordered" evidence="1">
    <location>
        <begin position="120"/>
        <end position="164"/>
    </location>
</feature>
<gene>
    <name evidence="3" type="ORF">GCM10019016_036620</name>
</gene>
<keyword evidence="4" id="KW-1185">Reference proteome</keyword>